<protein>
    <submittedName>
        <fullName evidence="2">Uncharacterized protein</fullName>
    </submittedName>
</protein>
<name>A0A6J4QJ53_9BACT</name>
<evidence type="ECO:0000256" key="1">
    <source>
        <dbReference type="SAM" id="Phobius"/>
    </source>
</evidence>
<reference evidence="2" key="1">
    <citation type="submission" date="2020-02" db="EMBL/GenBank/DDBJ databases">
        <authorList>
            <person name="Meier V. D."/>
        </authorList>
    </citation>
    <scope>NUCLEOTIDE SEQUENCE</scope>
    <source>
        <strain evidence="2">AVDCRST_MAG64</strain>
    </source>
</reference>
<dbReference type="EMBL" id="CADCUQ010000974">
    <property type="protein sequence ID" value="CAA9441400.1"/>
    <property type="molecule type" value="Genomic_DNA"/>
</dbReference>
<sequence length="52" mass="6014">MAGAEALGLMCSLPLMWWLFFLLFRMEPKEAVICCGLLTWLRMVAAIEFAYR</sequence>
<organism evidence="2">
    <name type="scientific">uncultured Phycisphaerae bacterium</name>
    <dbReference type="NCBI Taxonomy" id="904963"/>
    <lineage>
        <taxon>Bacteria</taxon>
        <taxon>Pseudomonadati</taxon>
        <taxon>Planctomycetota</taxon>
        <taxon>Phycisphaerae</taxon>
        <taxon>environmental samples</taxon>
    </lineage>
</organism>
<feature type="transmembrane region" description="Helical" evidence="1">
    <location>
        <begin position="6"/>
        <end position="24"/>
    </location>
</feature>
<proteinExistence type="predicted"/>
<gene>
    <name evidence="2" type="ORF">AVDCRST_MAG64-4204</name>
</gene>
<keyword evidence="1" id="KW-1133">Transmembrane helix</keyword>
<evidence type="ECO:0000313" key="2">
    <source>
        <dbReference type="EMBL" id="CAA9441400.1"/>
    </source>
</evidence>
<accession>A0A6J4QJ53</accession>
<keyword evidence="1" id="KW-0472">Membrane</keyword>
<keyword evidence="1" id="KW-0812">Transmembrane</keyword>
<dbReference type="AlphaFoldDB" id="A0A6J4QJ53"/>